<name>A0A8S1SEH3_PAROT</name>
<accession>A0A8S1SEH3</accession>
<reference evidence="1" key="1">
    <citation type="submission" date="2021-01" db="EMBL/GenBank/DDBJ databases">
        <authorList>
            <consortium name="Genoscope - CEA"/>
            <person name="William W."/>
        </authorList>
    </citation>
    <scope>NUCLEOTIDE SEQUENCE</scope>
</reference>
<dbReference type="AlphaFoldDB" id="A0A8S1SEH3"/>
<dbReference type="EMBL" id="CAJJDP010000008">
    <property type="protein sequence ID" value="CAD8138573.1"/>
    <property type="molecule type" value="Genomic_DNA"/>
</dbReference>
<organism evidence="1 2">
    <name type="scientific">Paramecium octaurelia</name>
    <dbReference type="NCBI Taxonomy" id="43137"/>
    <lineage>
        <taxon>Eukaryota</taxon>
        <taxon>Sar</taxon>
        <taxon>Alveolata</taxon>
        <taxon>Ciliophora</taxon>
        <taxon>Intramacronucleata</taxon>
        <taxon>Oligohymenophorea</taxon>
        <taxon>Peniculida</taxon>
        <taxon>Parameciidae</taxon>
        <taxon>Paramecium</taxon>
    </lineage>
</organism>
<gene>
    <name evidence="1" type="ORF">POCTA_138.1.T0090448</name>
</gene>
<comment type="caution">
    <text evidence="1">The sequence shown here is derived from an EMBL/GenBank/DDBJ whole genome shotgun (WGS) entry which is preliminary data.</text>
</comment>
<sequence length="69" mass="8384">MASQLQVNKIAEHNVKLILYKCSLFLWINQEILFQQFYYQKINQNSQFLHSANQINCHEEDRHSQLKQF</sequence>
<evidence type="ECO:0000313" key="1">
    <source>
        <dbReference type="EMBL" id="CAD8138573.1"/>
    </source>
</evidence>
<keyword evidence="2" id="KW-1185">Reference proteome</keyword>
<proteinExistence type="predicted"/>
<protein>
    <submittedName>
        <fullName evidence="1">Uncharacterized protein</fullName>
    </submittedName>
</protein>
<dbReference type="Proteomes" id="UP000683925">
    <property type="component" value="Unassembled WGS sequence"/>
</dbReference>
<evidence type="ECO:0000313" key="2">
    <source>
        <dbReference type="Proteomes" id="UP000683925"/>
    </source>
</evidence>